<dbReference type="KEGG" id="ton:TON_0712"/>
<keyword evidence="1" id="KW-0472">Membrane</keyword>
<organism evidence="2 3">
    <name type="scientific">Thermococcus onnurineus (strain NA1)</name>
    <dbReference type="NCBI Taxonomy" id="523850"/>
    <lineage>
        <taxon>Archaea</taxon>
        <taxon>Methanobacteriati</taxon>
        <taxon>Methanobacteriota</taxon>
        <taxon>Thermococci</taxon>
        <taxon>Thermococcales</taxon>
        <taxon>Thermococcaceae</taxon>
        <taxon>Thermococcus</taxon>
    </lineage>
</organism>
<name>B6YVC2_THEON</name>
<gene>
    <name evidence="2" type="ordered locus">TON_0712</name>
</gene>
<dbReference type="GeneID" id="7017013"/>
<dbReference type="AlphaFoldDB" id="B6YVC2"/>
<dbReference type="EMBL" id="CP000855">
    <property type="protein sequence ID" value="ACJ16200.1"/>
    <property type="molecule type" value="Genomic_DNA"/>
</dbReference>
<keyword evidence="1" id="KW-1133">Transmembrane helix</keyword>
<dbReference type="HOGENOM" id="CLU_1582981_0_0_2"/>
<keyword evidence="1" id="KW-0812">Transmembrane</keyword>
<reference evidence="2 3" key="1">
    <citation type="journal article" date="2008" name="J. Bacteriol.">
        <title>The complete genome sequence of Thermococcus onnurineus NA1 reveals a mixed heterotrophic and carboxydotrophic metabolism.</title>
        <authorList>
            <person name="Lee H.S."/>
            <person name="Kang S.G."/>
            <person name="Bae S.S."/>
            <person name="Lim J.K."/>
            <person name="Cho Y."/>
            <person name="Kim Y.J."/>
            <person name="Jeon J.H."/>
            <person name="Cha S.S."/>
            <person name="Kwon K.K."/>
            <person name="Kim H.T."/>
            <person name="Park C.J."/>
            <person name="Lee H.W."/>
            <person name="Kim S.I."/>
            <person name="Chun J."/>
            <person name="Colwell R.R."/>
            <person name="Kim S.J."/>
            <person name="Lee J.H."/>
        </authorList>
    </citation>
    <scope>NUCLEOTIDE SEQUENCE [LARGE SCALE GENOMIC DNA]</scope>
    <source>
        <strain evidence="2 3">NA1</strain>
    </source>
</reference>
<keyword evidence="3" id="KW-1185">Reference proteome</keyword>
<evidence type="ECO:0000313" key="3">
    <source>
        <dbReference type="Proteomes" id="UP000002727"/>
    </source>
</evidence>
<accession>B6YVC2</accession>
<proteinExistence type="predicted"/>
<sequence>MLLKRLLKPSYRFRIWELEFDSKKFVEGLRRKGIHVAELREDWDVELTVEAFLESTFGEHVYLIKFKDGIKLLARTTDPLTKEFKLKENAYLVRNEGALKKLILSQTSTMMKILMGFQPLVIWAPLVFGLQYLDERYPFAGFFLVLLGFFLNDLLKTLEYFILGYCRE</sequence>
<dbReference type="RefSeq" id="WP_012571672.1">
    <property type="nucleotide sequence ID" value="NC_011529.1"/>
</dbReference>
<feature type="transmembrane region" description="Helical" evidence="1">
    <location>
        <begin position="139"/>
        <end position="155"/>
    </location>
</feature>
<evidence type="ECO:0000313" key="2">
    <source>
        <dbReference type="EMBL" id="ACJ16200.1"/>
    </source>
</evidence>
<feature type="transmembrane region" description="Helical" evidence="1">
    <location>
        <begin position="113"/>
        <end position="133"/>
    </location>
</feature>
<dbReference type="OrthoDB" id="97152at2157"/>
<dbReference type="Proteomes" id="UP000002727">
    <property type="component" value="Chromosome"/>
</dbReference>
<evidence type="ECO:0000256" key="1">
    <source>
        <dbReference type="SAM" id="Phobius"/>
    </source>
</evidence>
<dbReference type="eggNOG" id="arCOG07080">
    <property type="taxonomic scope" value="Archaea"/>
</dbReference>
<dbReference type="PATRIC" id="fig|523850.10.peg.715"/>
<protein>
    <submittedName>
        <fullName evidence="2">Uncharacterized protein</fullName>
    </submittedName>
</protein>